<keyword evidence="4 6" id="KW-1133">Transmembrane helix</keyword>
<evidence type="ECO:0000256" key="4">
    <source>
        <dbReference type="ARBA" id="ARBA00022989"/>
    </source>
</evidence>
<organism evidence="7 8">
    <name type="scientific">Ktedonosporobacter rubrisoli</name>
    <dbReference type="NCBI Taxonomy" id="2509675"/>
    <lineage>
        <taxon>Bacteria</taxon>
        <taxon>Bacillati</taxon>
        <taxon>Chloroflexota</taxon>
        <taxon>Ktedonobacteria</taxon>
        <taxon>Ktedonobacterales</taxon>
        <taxon>Ktedonosporobacteraceae</taxon>
        <taxon>Ktedonosporobacter</taxon>
    </lineage>
</organism>
<accession>A0A4P6JNI1</accession>
<evidence type="ECO:0000256" key="6">
    <source>
        <dbReference type="SAM" id="Phobius"/>
    </source>
</evidence>
<dbReference type="GO" id="GO:0016020">
    <property type="term" value="C:membrane"/>
    <property type="evidence" value="ECO:0007669"/>
    <property type="project" value="UniProtKB-SubCell"/>
</dbReference>
<feature type="transmembrane region" description="Helical" evidence="6">
    <location>
        <begin position="9"/>
        <end position="26"/>
    </location>
</feature>
<keyword evidence="3 6" id="KW-0812">Transmembrane</keyword>
<dbReference type="InterPro" id="IPR002549">
    <property type="entry name" value="AI-2E-like"/>
</dbReference>
<dbReference type="Proteomes" id="UP000290365">
    <property type="component" value="Chromosome"/>
</dbReference>
<evidence type="ECO:0000256" key="3">
    <source>
        <dbReference type="ARBA" id="ARBA00022692"/>
    </source>
</evidence>
<dbReference type="AlphaFoldDB" id="A0A4P6JNI1"/>
<evidence type="ECO:0000256" key="2">
    <source>
        <dbReference type="ARBA" id="ARBA00009773"/>
    </source>
</evidence>
<proteinExistence type="inferred from homology"/>
<feature type="transmembrane region" description="Helical" evidence="6">
    <location>
        <begin position="196"/>
        <end position="216"/>
    </location>
</feature>
<comment type="similarity">
    <text evidence="2">Belongs to the autoinducer-2 exporter (AI-2E) (TC 2.A.86) family.</text>
</comment>
<reference evidence="7 8" key="1">
    <citation type="submission" date="2019-01" db="EMBL/GenBank/DDBJ databases">
        <title>Ktedonosporobacter rubrisoli SCAWS-G2.</title>
        <authorList>
            <person name="Huang Y."/>
            <person name="Yan B."/>
        </authorList>
    </citation>
    <scope>NUCLEOTIDE SEQUENCE [LARGE SCALE GENOMIC DNA]</scope>
    <source>
        <strain evidence="7 8">SCAWS-G2</strain>
    </source>
</reference>
<dbReference type="OrthoDB" id="9799225at2"/>
<evidence type="ECO:0000313" key="8">
    <source>
        <dbReference type="Proteomes" id="UP000290365"/>
    </source>
</evidence>
<evidence type="ECO:0000256" key="5">
    <source>
        <dbReference type="ARBA" id="ARBA00023136"/>
    </source>
</evidence>
<evidence type="ECO:0000313" key="7">
    <source>
        <dbReference type="EMBL" id="QBD76795.1"/>
    </source>
</evidence>
<dbReference type="Pfam" id="PF01594">
    <property type="entry name" value="AI-2E_transport"/>
    <property type="match status" value="1"/>
</dbReference>
<dbReference type="KEGG" id="kbs:EPA93_12585"/>
<keyword evidence="8" id="KW-1185">Reference proteome</keyword>
<name>A0A4P6JNI1_KTERU</name>
<feature type="transmembrane region" description="Helical" evidence="6">
    <location>
        <begin position="32"/>
        <end position="53"/>
    </location>
</feature>
<gene>
    <name evidence="7" type="ORF">EPA93_12585</name>
</gene>
<sequence length="268" mass="29388">MISWRTSPLLRLVIVWTGLIIILAGLKFAAPVLAPIILSIFIAVICLPVLRWLERRGVPAWLALVLILIGIVICIALLCVFIYVSLNDLTDRLPDYQKRLQGLMTEVGPLLQQLGINIKEIGPANSLDTGQIFAAFSSFLQTTVRGLTSSFLVILGVAFAMLEARSIADKLQRSGERGRALLTIGQRFSIAAQQFVYLRAVNNLIVAVGAVIFLLWDRLCDPLGSTYLLLKLHSECGDCHCLHTAGAAGLDPAWLDRGPRSDCCALYY</sequence>
<protein>
    <submittedName>
        <fullName evidence="7">AI-2E family transporter</fullName>
    </submittedName>
</protein>
<feature type="transmembrane region" description="Helical" evidence="6">
    <location>
        <begin position="60"/>
        <end position="84"/>
    </location>
</feature>
<evidence type="ECO:0000256" key="1">
    <source>
        <dbReference type="ARBA" id="ARBA00004141"/>
    </source>
</evidence>
<keyword evidence="5 6" id="KW-0472">Membrane</keyword>
<dbReference type="EMBL" id="CP035758">
    <property type="protein sequence ID" value="QBD76795.1"/>
    <property type="molecule type" value="Genomic_DNA"/>
</dbReference>
<feature type="transmembrane region" description="Helical" evidence="6">
    <location>
        <begin position="146"/>
        <end position="164"/>
    </location>
</feature>
<comment type="subcellular location">
    <subcellularLocation>
        <location evidence="1">Membrane</location>
        <topology evidence="1">Multi-pass membrane protein</topology>
    </subcellularLocation>
</comment>